<dbReference type="Pfam" id="PF00005">
    <property type="entry name" value="ABC_tran"/>
    <property type="match status" value="1"/>
</dbReference>
<dbReference type="SUPFAM" id="SSF52540">
    <property type="entry name" value="P-loop containing nucleoside triphosphate hydrolases"/>
    <property type="match status" value="1"/>
</dbReference>
<dbReference type="InterPro" id="IPR003439">
    <property type="entry name" value="ABC_transporter-like_ATP-bd"/>
</dbReference>
<dbReference type="PANTHER" id="PTHR42939:SF1">
    <property type="entry name" value="ABC TRANSPORTER ATP-BINDING PROTEIN ALBC-RELATED"/>
    <property type="match status" value="1"/>
</dbReference>
<reference evidence="5" key="1">
    <citation type="submission" date="2020-10" db="EMBL/GenBank/DDBJ databases">
        <authorList>
            <person name="Gilroy R."/>
        </authorList>
    </citation>
    <scope>NUCLEOTIDE SEQUENCE</scope>
    <source>
        <strain evidence="5">ChiSxjej1B13-7041</strain>
    </source>
</reference>
<protein>
    <submittedName>
        <fullName evidence="5">ATP-binding cassette domain-containing protein</fullName>
    </submittedName>
</protein>
<evidence type="ECO:0000259" key="4">
    <source>
        <dbReference type="PROSITE" id="PS50893"/>
    </source>
</evidence>
<evidence type="ECO:0000313" key="6">
    <source>
        <dbReference type="Proteomes" id="UP000886841"/>
    </source>
</evidence>
<feature type="domain" description="ABC transporter" evidence="4">
    <location>
        <begin position="2"/>
        <end position="218"/>
    </location>
</feature>
<comment type="caution">
    <text evidence="5">The sequence shown here is derived from an EMBL/GenBank/DDBJ whole genome shotgun (WGS) entry which is preliminary data.</text>
</comment>
<dbReference type="PROSITE" id="PS50893">
    <property type="entry name" value="ABC_TRANSPORTER_2"/>
    <property type="match status" value="1"/>
</dbReference>
<sequence length="227" mass="25482">MLEISHLEKKYGTKTVLADVSVSFGEGVYGILGENGAGKTTMLRCIAGIIRNYQGTIRLPKDCHIGYLPQRFGMMEELTVWEALKYAALLKKIKASDDRMEQLLRLLNLEEQKDKRVAKLSGGMLRRLGIAQAFLDEESLVLLDEPTAGLDPVERIRFKEFLQEMGRKRTVLLSTHLLNDVEAVCQKVMILQGGRNIFEGTVEELKARAPEDEASVEEGFLWAIGAR</sequence>
<reference evidence="5" key="2">
    <citation type="journal article" date="2021" name="PeerJ">
        <title>Extensive microbial diversity within the chicken gut microbiome revealed by metagenomics and culture.</title>
        <authorList>
            <person name="Gilroy R."/>
            <person name="Ravi A."/>
            <person name="Getino M."/>
            <person name="Pursley I."/>
            <person name="Horton D.L."/>
            <person name="Alikhan N.F."/>
            <person name="Baker D."/>
            <person name="Gharbi K."/>
            <person name="Hall N."/>
            <person name="Watson M."/>
            <person name="Adriaenssens E.M."/>
            <person name="Foster-Nyarko E."/>
            <person name="Jarju S."/>
            <person name="Secka A."/>
            <person name="Antonio M."/>
            <person name="Oren A."/>
            <person name="Chaudhuri R.R."/>
            <person name="La Ragione R."/>
            <person name="Hildebrand F."/>
            <person name="Pallen M.J."/>
        </authorList>
    </citation>
    <scope>NUCLEOTIDE SEQUENCE</scope>
    <source>
        <strain evidence="5">ChiSxjej1B13-7041</strain>
    </source>
</reference>
<proteinExistence type="predicted"/>
<dbReference type="InterPro" id="IPR003593">
    <property type="entry name" value="AAA+_ATPase"/>
</dbReference>
<dbReference type="GO" id="GO:0005524">
    <property type="term" value="F:ATP binding"/>
    <property type="evidence" value="ECO:0007669"/>
    <property type="project" value="UniProtKB-KW"/>
</dbReference>
<dbReference type="AlphaFoldDB" id="A0A9D1EJE7"/>
<dbReference type="EMBL" id="DVHU01000060">
    <property type="protein sequence ID" value="HIR93068.1"/>
    <property type="molecule type" value="Genomic_DNA"/>
</dbReference>
<keyword evidence="3 5" id="KW-0067">ATP-binding</keyword>
<keyword evidence="1" id="KW-0813">Transport</keyword>
<dbReference type="Proteomes" id="UP000886841">
    <property type="component" value="Unassembled WGS sequence"/>
</dbReference>
<evidence type="ECO:0000256" key="3">
    <source>
        <dbReference type="ARBA" id="ARBA00022840"/>
    </source>
</evidence>
<name>A0A9D1EJE7_9FIRM</name>
<organism evidence="5 6">
    <name type="scientific">Candidatus Egerieimonas intestinavium</name>
    <dbReference type="NCBI Taxonomy" id="2840777"/>
    <lineage>
        <taxon>Bacteria</taxon>
        <taxon>Bacillati</taxon>
        <taxon>Bacillota</taxon>
        <taxon>Clostridia</taxon>
        <taxon>Lachnospirales</taxon>
        <taxon>Lachnospiraceae</taxon>
        <taxon>Lachnospiraceae incertae sedis</taxon>
        <taxon>Candidatus Egerieimonas</taxon>
    </lineage>
</organism>
<gene>
    <name evidence="5" type="ORF">IAB98_06590</name>
</gene>
<evidence type="ECO:0000256" key="2">
    <source>
        <dbReference type="ARBA" id="ARBA00022741"/>
    </source>
</evidence>
<dbReference type="InterPro" id="IPR017871">
    <property type="entry name" value="ABC_transporter-like_CS"/>
</dbReference>
<accession>A0A9D1EJE7</accession>
<keyword evidence="2" id="KW-0547">Nucleotide-binding</keyword>
<dbReference type="InterPro" id="IPR027417">
    <property type="entry name" value="P-loop_NTPase"/>
</dbReference>
<dbReference type="PROSITE" id="PS00211">
    <property type="entry name" value="ABC_TRANSPORTER_1"/>
    <property type="match status" value="1"/>
</dbReference>
<evidence type="ECO:0000256" key="1">
    <source>
        <dbReference type="ARBA" id="ARBA00022448"/>
    </source>
</evidence>
<dbReference type="SMART" id="SM00382">
    <property type="entry name" value="AAA"/>
    <property type="match status" value="1"/>
</dbReference>
<dbReference type="GO" id="GO:0016887">
    <property type="term" value="F:ATP hydrolysis activity"/>
    <property type="evidence" value="ECO:0007669"/>
    <property type="project" value="InterPro"/>
</dbReference>
<evidence type="ECO:0000313" key="5">
    <source>
        <dbReference type="EMBL" id="HIR93068.1"/>
    </source>
</evidence>
<dbReference type="Gene3D" id="3.40.50.300">
    <property type="entry name" value="P-loop containing nucleotide triphosphate hydrolases"/>
    <property type="match status" value="1"/>
</dbReference>
<dbReference type="InterPro" id="IPR051782">
    <property type="entry name" value="ABC_Transporter_VariousFunc"/>
</dbReference>
<dbReference type="PANTHER" id="PTHR42939">
    <property type="entry name" value="ABC TRANSPORTER ATP-BINDING PROTEIN ALBC-RELATED"/>
    <property type="match status" value="1"/>
</dbReference>